<feature type="domain" description="RTR1-type" evidence="15">
    <location>
        <begin position="1"/>
        <end position="84"/>
    </location>
</feature>
<evidence type="ECO:0000256" key="12">
    <source>
        <dbReference type="PROSITE-ProRule" id="PRU00812"/>
    </source>
</evidence>
<keyword evidence="7 13" id="KW-0904">Protein phosphatase</keyword>
<evidence type="ECO:0000256" key="5">
    <source>
        <dbReference type="ARBA" id="ARBA00022801"/>
    </source>
</evidence>
<keyword evidence="3 13" id="KW-0479">Metal-binding</keyword>
<dbReference type="GO" id="GO:0043175">
    <property type="term" value="F:RNA polymerase core enzyme binding"/>
    <property type="evidence" value="ECO:0007669"/>
    <property type="project" value="UniProtKB-UniRule"/>
</dbReference>
<reference evidence="16 17" key="1">
    <citation type="submission" date="2019-04" db="EMBL/GenBank/DDBJ databases">
        <title>The sequence and de novo assembly of Takifugu bimaculatus genome using PacBio and Hi-C technologies.</title>
        <authorList>
            <person name="Xu P."/>
            <person name="Liu B."/>
            <person name="Zhou Z."/>
        </authorList>
    </citation>
    <scope>NUCLEOTIDE SEQUENCE [LARGE SCALE GENOMIC DNA]</scope>
    <source>
        <strain evidence="16">TB-2018</strain>
        <tissue evidence="16">Muscle</tissue>
    </source>
</reference>
<name>A0A4Z2C0I3_9TELE</name>
<comment type="similarity">
    <text evidence="2 12 13">Belongs to the RPAP2 family.</text>
</comment>
<evidence type="ECO:0000256" key="10">
    <source>
        <dbReference type="ARBA" id="ARBA00047761"/>
    </source>
</evidence>
<dbReference type="Gene3D" id="1.25.40.820">
    <property type="match status" value="1"/>
</dbReference>
<dbReference type="PANTHER" id="PTHR14732:SF0">
    <property type="entry name" value="RNA POLYMERASE II SUBUNIT B1 CTD PHOSPHATASE RPAP2-RELATED"/>
    <property type="match status" value="1"/>
</dbReference>
<dbReference type="Pfam" id="PF04181">
    <property type="entry name" value="RPAP2_Rtr1"/>
    <property type="match status" value="1"/>
</dbReference>
<evidence type="ECO:0000256" key="2">
    <source>
        <dbReference type="ARBA" id="ARBA00005676"/>
    </source>
</evidence>
<comment type="subcellular location">
    <subcellularLocation>
        <location evidence="1 13">Nucleus</location>
    </subcellularLocation>
</comment>
<feature type="compositionally biased region" description="Acidic residues" evidence="14">
    <location>
        <begin position="299"/>
        <end position="319"/>
    </location>
</feature>
<evidence type="ECO:0000256" key="14">
    <source>
        <dbReference type="SAM" id="MobiDB-lite"/>
    </source>
</evidence>
<keyword evidence="5 13" id="KW-0378">Hydrolase</keyword>
<organism evidence="16 17">
    <name type="scientific">Takifugu bimaculatus</name>
    <dbReference type="NCBI Taxonomy" id="433685"/>
    <lineage>
        <taxon>Eukaryota</taxon>
        <taxon>Metazoa</taxon>
        <taxon>Chordata</taxon>
        <taxon>Craniata</taxon>
        <taxon>Vertebrata</taxon>
        <taxon>Euteleostomi</taxon>
        <taxon>Actinopterygii</taxon>
        <taxon>Neopterygii</taxon>
        <taxon>Teleostei</taxon>
        <taxon>Neoteleostei</taxon>
        <taxon>Acanthomorphata</taxon>
        <taxon>Eupercaria</taxon>
        <taxon>Tetraodontiformes</taxon>
        <taxon>Tetradontoidea</taxon>
        <taxon>Tetraodontidae</taxon>
        <taxon>Takifugu</taxon>
    </lineage>
</organism>
<keyword evidence="17" id="KW-1185">Reference proteome</keyword>
<keyword evidence="8 13" id="KW-0539">Nucleus</keyword>
<dbReference type="AlphaFoldDB" id="A0A4Z2C0I3"/>
<sequence length="495" mass="54878">MEAQFITPAHYKDATEERSIIKVCGYPLCSNRLDNVPNQKYKISTKSNRIYDLTVRKCFCSNFCYKASKHFELQISSTPLWMRGYGSPSEIILMKKGDVYSDSVGEEVMLLNRLQEKDVEDPQPEQPCSSEMFSAEDDLNHNYSDQEQDFLSRVLSEPQGRRVHWGSLPTEAISSSGDTGVEEVTSEMTACTLSGNSVTPPIMDSDPMTSPPPNVSQCPPSTMDLTSLKISQVGVSKSGAAGLQDVLRKHSGTKPDLLQQNLLMCLRGTLKDWCTESTLDLLYGAGHPPESNIFTDAGEEKEEELDEDDLDDDDAEDIDAPGLKKAPSSVPDFETLRKDTQEFELRVREFYKGTWILPDEEEKPGKRVTAQDQPAVAPALPLVDSRAQHTIQKRITVEKLTSCLKNIIGPLQLTLSDITTDLNELVRTFKFTNKNIIHKTPEWTIIAVVLLHVLSAVSPLVREALEAPAFAEYRNTLMKDPRPTGAGPPGSGPGV</sequence>
<evidence type="ECO:0000256" key="8">
    <source>
        <dbReference type="ARBA" id="ARBA00023242"/>
    </source>
</evidence>
<gene>
    <name evidence="16" type="ORF">fugu_014130</name>
</gene>
<evidence type="ECO:0000256" key="7">
    <source>
        <dbReference type="ARBA" id="ARBA00022912"/>
    </source>
</evidence>
<proteinExistence type="inferred from homology"/>
<dbReference type="Proteomes" id="UP000516260">
    <property type="component" value="Chromosome 15"/>
</dbReference>
<evidence type="ECO:0000256" key="1">
    <source>
        <dbReference type="ARBA" id="ARBA00004123"/>
    </source>
</evidence>
<evidence type="ECO:0000256" key="3">
    <source>
        <dbReference type="ARBA" id="ARBA00022723"/>
    </source>
</evidence>
<dbReference type="GO" id="GO:0008270">
    <property type="term" value="F:zinc ion binding"/>
    <property type="evidence" value="ECO:0007669"/>
    <property type="project" value="UniProtKB-KW"/>
</dbReference>
<evidence type="ECO:0000256" key="11">
    <source>
        <dbReference type="ARBA" id="ARBA00048336"/>
    </source>
</evidence>
<evidence type="ECO:0000313" key="16">
    <source>
        <dbReference type="EMBL" id="TNM97884.1"/>
    </source>
</evidence>
<dbReference type="PROSITE" id="PS51479">
    <property type="entry name" value="ZF_RTR1"/>
    <property type="match status" value="1"/>
</dbReference>
<dbReference type="GO" id="GO:0008420">
    <property type="term" value="F:RNA polymerase II CTD heptapeptide repeat phosphatase activity"/>
    <property type="evidence" value="ECO:0007669"/>
    <property type="project" value="UniProtKB-UniRule"/>
</dbReference>
<evidence type="ECO:0000256" key="4">
    <source>
        <dbReference type="ARBA" id="ARBA00022771"/>
    </source>
</evidence>
<keyword evidence="6 13" id="KW-0862">Zinc</keyword>
<feature type="region of interest" description="Disordered" evidence="14">
    <location>
        <begin position="299"/>
        <end position="330"/>
    </location>
</feature>
<dbReference type="InterPro" id="IPR038534">
    <property type="entry name" value="Rtr1/RPAP2_sf"/>
</dbReference>
<evidence type="ECO:0000256" key="6">
    <source>
        <dbReference type="ARBA" id="ARBA00022833"/>
    </source>
</evidence>
<dbReference type="GO" id="GO:0005634">
    <property type="term" value="C:nucleus"/>
    <property type="evidence" value="ECO:0007669"/>
    <property type="project" value="UniProtKB-SubCell"/>
</dbReference>
<accession>A0A4Z2C0I3</accession>
<comment type="catalytic activity">
    <reaction evidence="11 13">
        <text>O-phospho-L-threonyl-[protein] + H2O = L-threonyl-[protein] + phosphate</text>
        <dbReference type="Rhea" id="RHEA:47004"/>
        <dbReference type="Rhea" id="RHEA-COMP:11060"/>
        <dbReference type="Rhea" id="RHEA-COMP:11605"/>
        <dbReference type="ChEBI" id="CHEBI:15377"/>
        <dbReference type="ChEBI" id="CHEBI:30013"/>
        <dbReference type="ChEBI" id="CHEBI:43474"/>
        <dbReference type="ChEBI" id="CHEBI:61977"/>
        <dbReference type="EC" id="3.1.3.16"/>
    </reaction>
</comment>
<evidence type="ECO:0000256" key="13">
    <source>
        <dbReference type="RuleBase" id="RU367080"/>
    </source>
</evidence>
<evidence type="ECO:0000256" key="9">
    <source>
        <dbReference type="ARBA" id="ARBA00045547"/>
    </source>
</evidence>
<dbReference type="EC" id="3.1.3.16" evidence="13"/>
<protein>
    <recommendedName>
        <fullName evidence="13">RNA polymerase II subunit B1 CTD phosphatase RPAP2 homolog</fullName>
        <ecNumber evidence="13">3.1.3.16</ecNumber>
    </recommendedName>
</protein>
<dbReference type="InterPro" id="IPR039693">
    <property type="entry name" value="Rtr1/RPAP2"/>
</dbReference>
<dbReference type="GO" id="GO:0005737">
    <property type="term" value="C:cytoplasm"/>
    <property type="evidence" value="ECO:0007669"/>
    <property type="project" value="TreeGrafter"/>
</dbReference>
<dbReference type="EMBL" id="SWLE01000007">
    <property type="protein sequence ID" value="TNM97884.1"/>
    <property type="molecule type" value="Genomic_DNA"/>
</dbReference>
<comment type="subunit">
    <text evidence="13">Associates with the RNA polymerase II complex.</text>
</comment>
<dbReference type="PANTHER" id="PTHR14732">
    <property type="entry name" value="RNA POLYMERASE II SUBUNIT B1 CTD PHOSPHATASE RPAP2-RELATED"/>
    <property type="match status" value="1"/>
</dbReference>
<keyword evidence="4 13" id="KW-0863">Zinc-finger</keyword>
<dbReference type="InterPro" id="IPR007308">
    <property type="entry name" value="Rtr1/RPAP2_dom"/>
</dbReference>
<evidence type="ECO:0000313" key="17">
    <source>
        <dbReference type="Proteomes" id="UP000516260"/>
    </source>
</evidence>
<comment type="caution">
    <text evidence="16">The sequence shown here is derived from an EMBL/GenBank/DDBJ whole genome shotgun (WGS) entry which is preliminary data.</text>
</comment>
<comment type="catalytic activity">
    <reaction evidence="10 13">
        <text>O-phospho-L-seryl-[protein] + H2O = L-seryl-[protein] + phosphate</text>
        <dbReference type="Rhea" id="RHEA:20629"/>
        <dbReference type="Rhea" id="RHEA-COMP:9863"/>
        <dbReference type="Rhea" id="RHEA-COMP:11604"/>
        <dbReference type="ChEBI" id="CHEBI:15377"/>
        <dbReference type="ChEBI" id="CHEBI:29999"/>
        <dbReference type="ChEBI" id="CHEBI:43474"/>
        <dbReference type="ChEBI" id="CHEBI:83421"/>
        <dbReference type="EC" id="3.1.3.16"/>
    </reaction>
</comment>
<evidence type="ECO:0000259" key="15">
    <source>
        <dbReference type="PROSITE" id="PS51479"/>
    </source>
</evidence>
<comment type="function">
    <text evidence="9">Protein phosphatase that displays CTD phosphatase activity and regulates transcription of snRNA genes. Recognizes and binds phosphorylated 'Ser-7' of the C-terminal heptapeptide repeat domain (CTD) of the largest RNA polymerase II subunit POLR2A, and mediates dephosphorylation of 'Ser-5' of the CTD, thereby promoting transcription of snRNA genes. Downstream of EIF2AK3/PERK, dephosphorylates ERN1, a sensor for the endoplasmic reticulum unfolded protein response (UPR), to abort failed ER-stress adaptation and trigger apoptosis.</text>
</comment>